<accession>A0A9E5D9T7</accession>
<evidence type="ECO:0000313" key="4">
    <source>
        <dbReference type="Proteomes" id="UP001056766"/>
    </source>
</evidence>
<feature type="transmembrane region" description="Helical" evidence="2">
    <location>
        <begin position="374"/>
        <end position="393"/>
    </location>
</feature>
<reference evidence="3" key="2">
    <citation type="submission" date="2021-04" db="EMBL/GenBank/DDBJ databases">
        <authorList>
            <person name="Dong X."/>
        </authorList>
    </citation>
    <scope>NUCLEOTIDE SEQUENCE</scope>
    <source>
        <strain evidence="3">LLY</strain>
    </source>
</reference>
<feature type="region of interest" description="Disordered" evidence="1">
    <location>
        <begin position="148"/>
        <end position="174"/>
    </location>
</feature>
<keyword evidence="2" id="KW-1133">Transmembrane helix</keyword>
<organism evidence="3 4">
    <name type="scientific">Methanococcoides seepicolus</name>
    <dbReference type="NCBI Taxonomy" id="2828780"/>
    <lineage>
        <taxon>Archaea</taxon>
        <taxon>Methanobacteriati</taxon>
        <taxon>Methanobacteriota</taxon>
        <taxon>Stenosarchaea group</taxon>
        <taxon>Methanomicrobia</taxon>
        <taxon>Methanosarcinales</taxon>
        <taxon>Methanosarcinaceae</taxon>
        <taxon>Methanococcoides</taxon>
    </lineage>
</organism>
<keyword evidence="2" id="KW-0472">Membrane</keyword>
<dbReference type="EMBL" id="JAGSOI010000004">
    <property type="protein sequence ID" value="MCM1985721.1"/>
    <property type="molecule type" value="Genomic_DNA"/>
</dbReference>
<evidence type="ECO:0000313" key="3">
    <source>
        <dbReference type="EMBL" id="MCM1985721.1"/>
    </source>
</evidence>
<sequence>MKIPKSIKLFGILSLVCLMTLSMVSAAADLNVCRDLPTSANPGETITVTLDITLDGADKTVIEDNVPAGWNVSNPSGSGLVVDANTVSWIDVNAALGVEQLTYDVTIPGDAALGTYTFDGMFDLAVAAPGVQPIDCDTQMEVVEVVVEPSSGGSSGTSSGTSSGGSSGGSSGATGETFENIVKKEVKSAYVMNGAKVSYQFNEKENNIDFIKFDALKNSGMISVTIETLKDTSALVKTNPAGKVYQNMNIWVGKAGYATPNDIVNPVIGFRVERSWIGANDIDGSAIKLNRYHDGTWNPLPTTKVQESKDYIYFEAKTPGFSPFAITGETNSVVSEDEGLTGTDTNTSTEGSEDRTTSYKGENRTTSADAKTSIGNITMLLSFATIIGFMGYIKRDDIRKYLKKK</sequence>
<proteinExistence type="predicted"/>
<gene>
    <name evidence="3" type="ORF">KDK67_01605</name>
</gene>
<evidence type="ECO:0000256" key="2">
    <source>
        <dbReference type="SAM" id="Phobius"/>
    </source>
</evidence>
<keyword evidence="2" id="KW-0812">Transmembrane</keyword>
<dbReference type="Proteomes" id="UP001056766">
    <property type="component" value="Unassembled WGS sequence"/>
</dbReference>
<protein>
    <submittedName>
        <fullName evidence="3">PGF-pre-PGF domain-containing protein</fullName>
    </submittedName>
</protein>
<name>A0A9E5D9T7_9EURY</name>
<keyword evidence="4" id="KW-1185">Reference proteome</keyword>
<feature type="compositionally biased region" description="Basic and acidic residues" evidence="1">
    <location>
        <begin position="352"/>
        <end position="363"/>
    </location>
</feature>
<feature type="region of interest" description="Disordered" evidence="1">
    <location>
        <begin position="335"/>
        <end position="365"/>
    </location>
</feature>
<dbReference type="AlphaFoldDB" id="A0A9E5D9T7"/>
<evidence type="ECO:0000256" key="1">
    <source>
        <dbReference type="SAM" id="MobiDB-lite"/>
    </source>
</evidence>
<feature type="compositionally biased region" description="Gly residues" evidence="1">
    <location>
        <begin position="162"/>
        <end position="172"/>
    </location>
</feature>
<feature type="compositionally biased region" description="Low complexity" evidence="1">
    <location>
        <begin position="150"/>
        <end position="161"/>
    </location>
</feature>
<dbReference type="NCBIfam" id="TIGR04213">
    <property type="entry name" value="PGF_pre_PGF"/>
    <property type="match status" value="1"/>
</dbReference>
<dbReference type="InterPro" id="IPR026453">
    <property type="entry name" value="PGF_pre_PGF"/>
</dbReference>
<comment type="caution">
    <text evidence="3">The sequence shown here is derived from an EMBL/GenBank/DDBJ whole genome shotgun (WGS) entry which is preliminary data.</text>
</comment>
<reference evidence="3" key="1">
    <citation type="journal article" date="2021" name="mSystems">
        <title>Bacteria and Archaea Synergistically Convert Glycine Betaine to Biogenic Methane in the Formosa Cold Seep of the South China Sea.</title>
        <authorList>
            <person name="Li L."/>
            <person name="Zhang W."/>
            <person name="Zhang S."/>
            <person name="Song L."/>
            <person name="Sun Q."/>
            <person name="Zhang H."/>
            <person name="Xiang H."/>
            <person name="Dong X."/>
        </authorList>
    </citation>
    <scope>NUCLEOTIDE SEQUENCE</scope>
    <source>
        <strain evidence="3">LLY</strain>
    </source>
</reference>